<proteinExistence type="predicted"/>
<evidence type="ECO:0000259" key="1">
    <source>
        <dbReference type="Pfam" id="PF00144"/>
    </source>
</evidence>
<dbReference type="Proteomes" id="UP001499930">
    <property type="component" value="Unassembled WGS sequence"/>
</dbReference>
<protein>
    <submittedName>
        <fullName evidence="2">Serine hydrolase</fullName>
    </submittedName>
</protein>
<keyword evidence="2" id="KW-0378">Hydrolase</keyword>
<reference evidence="3" key="1">
    <citation type="journal article" date="2019" name="Int. J. Syst. Evol. Microbiol.">
        <title>The Global Catalogue of Microorganisms (GCM) 10K type strain sequencing project: providing services to taxonomists for standard genome sequencing and annotation.</title>
        <authorList>
            <consortium name="The Broad Institute Genomics Platform"/>
            <consortium name="The Broad Institute Genome Sequencing Center for Infectious Disease"/>
            <person name="Wu L."/>
            <person name="Ma J."/>
        </authorList>
    </citation>
    <scope>NUCLEOTIDE SEQUENCE [LARGE SCALE GENOMIC DNA]</scope>
    <source>
        <strain evidence="3">JCM 3106</strain>
    </source>
</reference>
<feature type="domain" description="Beta-lactamase-related" evidence="1">
    <location>
        <begin position="39"/>
        <end position="289"/>
    </location>
</feature>
<accession>A0ABP6KGP9</accession>
<sequence>MGDRVPGMAGSGLMRLHDAIAAADGTIRTDPRYSATEHLVVAHRGDVLAGHAYRDRRLDEPGDVFSVTKSVLSTLVGRAVADGVIEPGSTLGDLLGARVPPARREVTVRHLLTMSGGAEHTGRFDIDEVMALPGGWLDVLLSAPLAHAPGTRFVYDNGAVHVLAAALREALGRDLQEYATERLFGPLGITGWTWPRDPDGLSYGFGHLRLSALDLLRFGELWLDPVPGVLDPAYAAEATTAHGPGGPPENLPYGYLWWTTAIAGHRAFVAGGYAGQHVVVVPDLRLVTVTTGSETALVPGWRPAFALVPAIVAAASG</sequence>
<dbReference type="SUPFAM" id="SSF56601">
    <property type="entry name" value="beta-lactamase/transpeptidase-like"/>
    <property type="match status" value="1"/>
</dbReference>
<gene>
    <name evidence="2" type="ORF">GCM10017559_23960</name>
</gene>
<dbReference type="InterPro" id="IPR012338">
    <property type="entry name" value="Beta-lactam/transpept-like"/>
</dbReference>
<comment type="caution">
    <text evidence="2">The sequence shown here is derived from an EMBL/GenBank/DDBJ whole genome shotgun (WGS) entry which is preliminary data.</text>
</comment>
<organism evidence="2 3">
    <name type="scientific">Streptosporangium longisporum</name>
    <dbReference type="NCBI Taxonomy" id="46187"/>
    <lineage>
        <taxon>Bacteria</taxon>
        <taxon>Bacillati</taxon>
        <taxon>Actinomycetota</taxon>
        <taxon>Actinomycetes</taxon>
        <taxon>Streptosporangiales</taxon>
        <taxon>Streptosporangiaceae</taxon>
        <taxon>Streptosporangium</taxon>
    </lineage>
</organism>
<keyword evidence="3" id="KW-1185">Reference proteome</keyword>
<dbReference type="InterPro" id="IPR050789">
    <property type="entry name" value="Diverse_Enzym_Activities"/>
</dbReference>
<dbReference type="PANTHER" id="PTHR43283:SF7">
    <property type="entry name" value="BETA-LACTAMASE-RELATED DOMAIN-CONTAINING PROTEIN"/>
    <property type="match status" value="1"/>
</dbReference>
<dbReference type="InterPro" id="IPR001466">
    <property type="entry name" value="Beta-lactam-related"/>
</dbReference>
<dbReference type="Pfam" id="PF00144">
    <property type="entry name" value="Beta-lactamase"/>
    <property type="match status" value="1"/>
</dbReference>
<name>A0ABP6KGP9_9ACTN</name>
<dbReference type="PANTHER" id="PTHR43283">
    <property type="entry name" value="BETA-LACTAMASE-RELATED"/>
    <property type="match status" value="1"/>
</dbReference>
<evidence type="ECO:0000313" key="2">
    <source>
        <dbReference type="EMBL" id="GAA3001996.1"/>
    </source>
</evidence>
<dbReference type="Gene3D" id="3.40.710.10">
    <property type="entry name" value="DD-peptidase/beta-lactamase superfamily"/>
    <property type="match status" value="1"/>
</dbReference>
<dbReference type="GO" id="GO:0016787">
    <property type="term" value="F:hydrolase activity"/>
    <property type="evidence" value="ECO:0007669"/>
    <property type="project" value="UniProtKB-KW"/>
</dbReference>
<evidence type="ECO:0000313" key="3">
    <source>
        <dbReference type="Proteomes" id="UP001499930"/>
    </source>
</evidence>
<dbReference type="EMBL" id="BAAAWD010000006">
    <property type="protein sequence ID" value="GAA3001996.1"/>
    <property type="molecule type" value="Genomic_DNA"/>
</dbReference>